<dbReference type="GeneID" id="95405126"/>
<dbReference type="Gene3D" id="1.10.1040.10">
    <property type="entry name" value="N-(1-d-carboxylethyl)-l-norvaline Dehydrogenase, domain 2"/>
    <property type="match status" value="1"/>
</dbReference>
<dbReference type="EMBL" id="JAGGKI010000007">
    <property type="protein sequence ID" value="MBP1894068.1"/>
    <property type="molecule type" value="Genomic_DNA"/>
</dbReference>
<dbReference type="PANTHER" id="PTHR43580">
    <property type="entry name" value="OXIDOREDUCTASE GLYR1-RELATED"/>
    <property type="match status" value="1"/>
</dbReference>
<evidence type="ECO:0000256" key="2">
    <source>
        <dbReference type="ARBA" id="ARBA00023002"/>
    </source>
</evidence>
<comment type="caution">
    <text evidence="5">The sequence shown here is derived from an EMBL/GenBank/DDBJ whole genome shotgun (WGS) entry which is preliminary data.</text>
</comment>
<comment type="similarity">
    <text evidence="1">Belongs to the HIBADH-related family.</text>
</comment>
<dbReference type="InterPro" id="IPR008927">
    <property type="entry name" value="6-PGluconate_DH-like_C_sf"/>
</dbReference>
<dbReference type="Pfam" id="PF21761">
    <property type="entry name" value="RedAm-like_C"/>
    <property type="match status" value="1"/>
</dbReference>
<proteinExistence type="inferred from homology"/>
<dbReference type="PANTHER" id="PTHR43580:SF2">
    <property type="entry name" value="CYTOKINE-LIKE NUCLEAR FACTOR N-PAC"/>
    <property type="match status" value="1"/>
</dbReference>
<gene>
    <name evidence="5" type="ORF">J2Z18_003171</name>
</gene>
<evidence type="ECO:0000313" key="5">
    <source>
        <dbReference type="EMBL" id="MBP1894068.1"/>
    </source>
</evidence>
<dbReference type="Gene3D" id="3.40.50.720">
    <property type="entry name" value="NAD(P)-binding Rossmann-like Domain"/>
    <property type="match status" value="1"/>
</dbReference>
<organism evidence="5 6">
    <name type="scientific">Paenibacillus lactis</name>
    <dbReference type="NCBI Taxonomy" id="228574"/>
    <lineage>
        <taxon>Bacteria</taxon>
        <taxon>Bacillati</taxon>
        <taxon>Bacillota</taxon>
        <taxon>Bacilli</taxon>
        <taxon>Bacillales</taxon>
        <taxon>Paenibacillaceae</taxon>
        <taxon>Paenibacillus</taxon>
    </lineage>
</organism>
<keyword evidence="6" id="KW-1185">Reference proteome</keyword>
<dbReference type="SUPFAM" id="SSF48179">
    <property type="entry name" value="6-phosphogluconate dehydrogenase C-terminal domain-like"/>
    <property type="match status" value="1"/>
</dbReference>
<reference evidence="5 6" key="1">
    <citation type="submission" date="2021-03" db="EMBL/GenBank/DDBJ databases">
        <title>Genomic Encyclopedia of Type Strains, Phase IV (KMG-IV): sequencing the most valuable type-strain genomes for metagenomic binning, comparative biology and taxonomic classification.</title>
        <authorList>
            <person name="Goeker M."/>
        </authorList>
    </citation>
    <scope>NUCLEOTIDE SEQUENCE [LARGE SCALE GENOMIC DNA]</scope>
    <source>
        <strain evidence="5 6">DSM 15596</strain>
    </source>
</reference>
<name>A0ABS4FCT6_9BACL</name>
<evidence type="ECO:0000259" key="4">
    <source>
        <dbReference type="Pfam" id="PF21761"/>
    </source>
</evidence>
<keyword evidence="2" id="KW-0560">Oxidoreductase</keyword>
<dbReference type="InterPro" id="IPR015815">
    <property type="entry name" value="HIBADH-related"/>
</dbReference>
<feature type="domain" description="6-phosphogluconate dehydrogenase NADP-binding" evidence="3">
    <location>
        <begin position="28"/>
        <end position="180"/>
    </location>
</feature>
<evidence type="ECO:0000313" key="6">
    <source>
        <dbReference type="Proteomes" id="UP000706926"/>
    </source>
</evidence>
<dbReference type="SUPFAM" id="SSF51735">
    <property type="entry name" value="NAD(P)-binding Rossmann-fold domains"/>
    <property type="match status" value="1"/>
</dbReference>
<dbReference type="Proteomes" id="UP000706926">
    <property type="component" value="Unassembled WGS sequence"/>
</dbReference>
<evidence type="ECO:0000259" key="3">
    <source>
        <dbReference type="Pfam" id="PF03446"/>
    </source>
</evidence>
<accession>A0ABS4FCT6</accession>
<dbReference type="RefSeq" id="WP_007131314.1">
    <property type="nucleotide sequence ID" value="NZ_BOSA01000003.1"/>
</dbReference>
<dbReference type="PIRSF" id="PIRSF000103">
    <property type="entry name" value="HIBADH"/>
    <property type="match status" value="1"/>
</dbReference>
<sequence length="318" mass="34244">MVRYFFRQGKGEIKVSTDQSKNEALSPVTIIGLGEMGQALANVFLQNGYPTTVWNRTAAKAEALVKQGAVLAATPREAIQASPVVILCVLDYDAVHEILDPLGDALKGRVLFNLTNGTPKQARDTAQWAKDRGYDYIDAGIMAVPQIIGTEDAFILYSGGNKNSFDSNKELLDVMGASTYLGEDAGLASLLDLAMNGAMYGMLAGAMHAISVVATEGIKAQAFSSELLIPYLTAITGIIPNLARQFDTKEFTVGVSAKLAMQQVGFRNIRQASKDQGISTELLDPIQSLMDRRVAAGFPDDDFSAVTELFKQAKHQNT</sequence>
<dbReference type="InterPro" id="IPR036291">
    <property type="entry name" value="NAD(P)-bd_dom_sf"/>
</dbReference>
<feature type="domain" description="NADPH-dependent reductive aminase-like C-terminal" evidence="4">
    <location>
        <begin position="184"/>
        <end position="311"/>
    </location>
</feature>
<evidence type="ECO:0000256" key="1">
    <source>
        <dbReference type="ARBA" id="ARBA00009080"/>
    </source>
</evidence>
<dbReference type="InterPro" id="IPR048666">
    <property type="entry name" value="RedAm-like_C"/>
</dbReference>
<dbReference type="InterPro" id="IPR013328">
    <property type="entry name" value="6PGD_dom2"/>
</dbReference>
<dbReference type="Pfam" id="PF03446">
    <property type="entry name" value="NAD_binding_2"/>
    <property type="match status" value="1"/>
</dbReference>
<protein>
    <submittedName>
        <fullName evidence="5">3-hydroxyisobutyrate dehydrogenase-like beta-hydroxyacid dehydrogenase</fullName>
    </submittedName>
</protein>
<dbReference type="InterPro" id="IPR051265">
    <property type="entry name" value="HIBADH-related_NP60_sf"/>
</dbReference>
<dbReference type="InterPro" id="IPR006115">
    <property type="entry name" value="6PGDH_NADP-bd"/>
</dbReference>